<name>A0AAX3W0B7_MAMLE</name>
<dbReference type="EMBL" id="CP118848">
    <property type="protein sequence ID" value="WHI58947.1"/>
    <property type="molecule type" value="Genomic_DNA"/>
</dbReference>
<dbReference type="Pfam" id="PF06338">
    <property type="entry name" value="ComK"/>
    <property type="match status" value="1"/>
</dbReference>
<evidence type="ECO:0000313" key="1">
    <source>
        <dbReference type="EMBL" id="WHI58947.1"/>
    </source>
</evidence>
<dbReference type="Proteomes" id="UP001223261">
    <property type="component" value="Chromosome"/>
</dbReference>
<dbReference type="RefSeq" id="WP_103269554.1">
    <property type="nucleotide sequence ID" value="NZ_CABIVY010000016.1"/>
</dbReference>
<accession>A0AAX3W0B7</accession>
<dbReference type="AlphaFoldDB" id="A0AAX3W0B7"/>
<sequence>MTFFKRSENPIYKYQIEYIQHPIQYTNLSVKTLIDDALKIEGANMRTREQYAKYILKVHKLIPLMIYATQDFVLFPTTSKSHFDYMLINAKQIQHIEPLSYHTEIKFKNNNTINIDQDYHLISKKFGESLRLIHYQKYHLRI</sequence>
<proteinExistence type="predicted"/>
<reference evidence="1" key="1">
    <citation type="journal article" date="2023" name="Antibiotics">
        <title>Prevalence and Molecular Characterization of Methicillin-Resistant Staphylococci (MRS) and Mammaliicocci (MRM) in Dromedary Camels from Algeria: First Detection of SCCmec-mecC Hybrid in Methicillin-Resistant Mammaliicoccus lentus.</title>
        <authorList>
            <person name="Belhout C."/>
            <person name="Boyen F."/>
            <person name="Vereecke N."/>
            <person name="Theuns S."/>
            <person name="Taibi N."/>
            <person name="Stegger M."/>
            <person name="de la Fe-Rodriguez P.Y."/>
            <person name="Bouayad L."/>
            <person name="Elgroud R."/>
            <person name="Butaye P."/>
        </authorList>
    </citation>
    <scope>NUCLEOTIDE SEQUENCE</scope>
    <source>
        <strain evidence="1">7048</strain>
    </source>
</reference>
<evidence type="ECO:0000313" key="2">
    <source>
        <dbReference type="Proteomes" id="UP001223261"/>
    </source>
</evidence>
<gene>
    <name evidence="1" type="ORF">PYH69_09275</name>
</gene>
<organism evidence="1 2">
    <name type="scientific">Mammaliicoccus lentus</name>
    <name type="common">Staphylococcus lentus</name>
    <dbReference type="NCBI Taxonomy" id="42858"/>
    <lineage>
        <taxon>Bacteria</taxon>
        <taxon>Bacillati</taxon>
        <taxon>Bacillota</taxon>
        <taxon>Bacilli</taxon>
        <taxon>Bacillales</taxon>
        <taxon>Staphylococcaceae</taxon>
        <taxon>Mammaliicoccus</taxon>
    </lineage>
</organism>
<protein>
    <submittedName>
        <fullName evidence="1">Competence protein ComK</fullName>
    </submittedName>
</protein>
<dbReference type="GO" id="GO:0030420">
    <property type="term" value="P:establishment of competence for transformation"/>
    <property type="evidence" value="ECO:0007669"/>
    <property type="project" value="InterPro"/>
</dbReference>
<dbReference type="InterPro" id="IPR010461">
    <property type="entry name" value="ComK"/>
</dbReference>